<proteinExistence type="predicted"/>
<feature type="non-terminal residue" evidence="1">
    <location>
        <position position="90"/>
    </location>
</feature>
<dbReference type="OrthoDB" id="203754at2759"/>
<sequence length="90" mass="10124">MASVPMSSAVERTLFIGPRIPNHIKSLPKYLSTIKRPVFRQLVKFAVLDFEGKNISHEMYQSLKKTVDNSNIDIAYGALYVLLKCALSLP</sequence>
<organism evidence="1 2">
    <name type="scientific">Stegodyphus mimosarum</name>
    <name type="common">African social velvet spider</name>
    <dbReference type="NCBI Taxonomy" id="407821"/>
    <lineage>
        <taxon>Eukaryota</taxon>
        <taxon>Metazoa</taxon>
        <taxon>Ecdysozoa</taxon>
        <taxon>Arthropoda</taxon>
        <taxon>Chelicerata</taxon>
        <taxon>Arachnida</taxon>
        <taxon>Araneae</taxon>
        <taxon>Araneomorphae</taxon>
        <taxon>Entelegynae</taxon>
        <taxon>Eresoidea</taxon>
        <taxon>Eresidae</taxon>
        <taxon>Stegodyphus</taxon>
    </lineage>
</organism>
<accession>A0A087TNY3</accession>
<evidence type="ECO:0000313" key="1">
    <source>
        <dbReference type="EMBL" id="KFM66822.1"/>
    </source>
</evidence>
<gene>
    <name evidence="1" type="ORF">X975_03845</name>
</gene>
<dbReference type="AlphaFoldDB" id="A0A087TNY3"/>
<reference evidence="1 2" key="1">
    <citation type="submission" date="2013-11" db="EMBL/GenBank/DDBJ databases">
        <title>Genome sequencing of Stegodyphus mimosarum.</title>
        <authorList>
            <person name="Bechsgaard J."/>
        </authorList>
    </citation>
    <scope>NUCLEOTIDE SEQUENCE [LARGE SCALE GENOMIC DNA]</scope>
</reference>
<keyword evidence="2" id="KW-1185">Reference proteome</keyword>
<dbReference type="STRING" id="407821.A0A087TNY3"/>
<protein>
    <submittedName>
        <fullName evidence="1">Uncharacterized protein</fullName>
    </submittedName>
</protein>
<evidence type="ECO:0000313" key="2">
    <source>
        <dbReference type="Proteomes" id="UP000054359"/>
    </source>
</evidence>
<name>A0A087TNY3_STEMI</name>
<dbReference type="Proteomes" id="UP000054359">
    <property type="component" value="Unassembled WGS sequence"/>
</dbReference>
<dbReference type="EMBL" id="KK116104">
    <property type="protein sequence ID" value="KFM66822.1"/>
    <property type="molecule type" value="Genomic_DNA"/>
</dbReference>